<dbReference type="Gene3D" id="3.40.430.10">
    <property type="entry name" value="Dihydrofolate Reductase, subunit A"/>
    <property type="match status" value="1"/>
</dbReference>
<dbReference type="AlphaFoldDB" id="A0A2G0E7D3"/>
<evidence type="ECO:0000313" key="3">
    <source>
        <dbReference type="Proteomes" id="UP000224303"/>
    </source>
</evidence>
<dbReference type="InterPro" id="IPR024072">
    <property type="entry name" value="DHFR-like_dom_sf"/>
</dbReference>
<evidence type="ECO:0000259" key="1">
    <source>
        <dbReference type="PROSITE" id="PS51330"/>
    </source>
</evidence>
<accession>A0A2G0E7D3</accession>
<dbReference type="EMBL" id="PCGC01000128">
    <property type="protein sequence ID" value="PHL20379.1"/>
    <property type="molecule type" value="Genomic_DNA"/>
</dbReference>
<dbReference type="InterPro" id="IPR001796">
    <property type="entry name" value="DHFR_dom"/>
</dbReference>
<dbReference type="SUPFAM" id="SSF53597">
    <property type="entry name" value="Dihydrofolate reductase-like"/>
    <property type="match status" value="1"/>
</dbReference>
<dbReference type="Proteomes" id="UP000224303">
    <property type="component" value="Unassembled WGS sequence"/>
</dbReference>
<organism evidence="2 3">
    <name type="scientific">Enterococcus faecium</name>
    <name type="common">Streptococcus faecium</name>
    <dbReference type="NCBI Taxonomy" id="1352"/>
    <lineage>
        <taxon>Bacteria</taxon>
        <taxon>Bacillati</taxon>
        <taxon>Bacillota</taxon>
        <taxon>Bacilli</taxon>
        <taxon>Lactobacillales</taxon>
        <taxon>Enterococcaceae</taxon>
        <taxon>Enterococcus</taxon>
    </lineage>
</organism>
<dbReference type="GO" id="GO:0046654">
    <property type="term" value="P:tetrahydrofolate biosynthetic process"/>
    <property type="evidence" value="ECO:0007669"/>
    <property type="project" value="InterPro"/>
</dbReference>
<dbReference type="GO" id="GO:0004146">
    <property type="term" value="F:dihydrofolate reductase activity"/>
    <property type="evidence" value="ECO:0007669"/>
    <property type="project" value="InterPro"/>
</dbReference>
<protein>
    <submittedName>
        <fullName evidence="2">Dihydrofolate reductase</fullName>
    </submittedName>
</protein>
<evidence type="ECO:0000313" key="2">
    <source>
        <dbReference type="EMBL" id="PHL20379.1"/>
    </source>
</evidence>
<sequence length="100" mass="11777">ENAEVMHSIDELLAYSQTISEDIYVSGGSRIFQELLPYTGRIWRTLIDSTFEGDTYIGDIDFSEFTLIEEYEGITDQENLYAHRFQKWERVKNRVVSKEE</sequence>
<feature type="non-terminal residue" evidence="2">
    <location>
        <position position="1"/>
    </location>
</feature>
<feature type="domain" description="DHFR" evidence="1">
    <location>
        <begin position="1"/>
        <end position="90"/>
    </location>
</feature>
<dbReference type="Pfam" id="PF00186">
    <property type="entry name" value="DHFR_1"/>
    <property type="match status" value="1"/>
</dbReference>
<dbReference type="RefSeq" id="WP_143353331.1">
    <property type="nucleotide sequence ID" value="NZ_PCGC01000128.1"/>
</dbReference>
<gene>
    <name evidence="2" type="ORF">CQR37_14775</name>
</gene>
<name>A0A2G0E7D3_ENTFC</name>
<proteinExistence type="predicted"/>
<dbReference type="CDD" id="cd00209">
    <property type="entry name" value="DHFR"/>
    <property type="match status" value="1"/>
</dbReference>
<dbReference type="PROSITE" id="PS51330">
    <property type="entry name" value="DHFR_2"/>
    <property type="match status" value="1"/>
</dbReference>
<reference evidence="2 3" key="1">
    <citation type="submission" date="2017-10" db="EMBL/GenBank/DDBJ databases">
        <title>Draft genomes of the Enterococcus faecium isolated from human feces before and after Helicobacter pylori eradication therapy.</title>
        <authorList>
            <person name="Prianichniikov N.A."/>
            <person name="Glushchenko O.E."/>
            <person name="Malakhova M.V."/>
        </authorList>
    </citation>
    <scope>NUCLEOTIDE SEQUENCE [LARGE SCALE GENOMIC DNA]</scope>
    <source>
        <strain evidence="2 3">Hp_5-7</strain>
    </source>
</reference>
<comment type="caution">
    <text evidence="2">The sequence shown here is derived from an EMBL/GenBank/DDBJ whole genome shotgun (WGS) entry which is preliminary data.</text>
</comment>